<evidence type="ECO:0000256" key="8">
    <source>
        <dbReference type="ARBA" id="ARBA00023136"/>
    </source>
</evidence>
<dbReference type="PANTHER" id="PTHR28259">
    <property type="entry name" value="FLUORIDE EXPORT PROTEIN 1-RELATED"/>
    <property type="match status" value="1"/>
</dbReference>
<gene>
    <name evidence="12" type="primary">fluC</name>
    <name evidence="12" type="synonym">crcB</name>
    <name evidence="13" type="ORF">ACFOD3_18290</name>
</gene>
<keyword evidence="12" id="KW-0813">Transport</keyword>
<comment type="caution">
    <text evidence="13">The sequence shown here is derived from an EMBL/GenBank/DDBJ whole genome shotgun (WGS) entry which is preliminary data.</text>
</comment>
<keyword evidence="12" id="KW-0479">Metal-binding</keyword>
<comment type="activity regulation">
    <text evidence="12">Na(+) is not transported, but it plays an essential structural role and its presence is essential for fluoride channel function.</text>
</comment>
<evidence type="ECO:0000256" key="4">
    <source>
        <dbReference type="ARBA" id="ARBA00022692"/>
    </source>
</evidence>
<accession>A0ABV7C0X6</accession>
<keyword evidence="5 12" id="KW-1133">Transmembrane helix</keyword>
<feature type="transmembrane region" description="Helical" evidence="12">
    <location>
        <begin position="62"/>
        <end position="80"/>
    </location>
</feature>
<comment type="function">
    <text evidence="12">Fluoride-specific ion channel. Important for reducing fluoride concentration in the cell, thus reducing its toxicity.</text>
</comment>
<feature type="binding site" evidence="12">
    <location>
        <position position="73"/>
    </location>
    <ligand>
        <name>Na(+)</name>
        <dbReference type="ChEBI" id="CHEBI:29101"/>
        <note>structural</note>
    </ligand>
</feature>
<evidence type="ECO:0000256" key="7">
    <source>
        <dbReference type="ARBA" id="ARBA00023065"/>
    </source>
</evidence>
<keyword evidence="6 12" id="KW-0915">Sodium</keyword>
<feature type="transmembrane region" description="Helical" evidence="12">
    <location>
        <begin position="32"/>
        <end position="55"/>
    </location>
</feature>
<comment type="catalytic activity">
    <reaction evidence="11">
        <text>fluoride(in) = fluoride(out)</text>
        <dbReference type="Rhea" id="RHEA:76159"/>
        <dbReference type="ChEBI" id="CHEBI:17051"/>
    </reaction>
    <physiologicalReaction direction="left-to-right" evidence="11">
        <dbReference type="Rhea" id="RHEA:76160"/>
    </physiologicalReaction>
</comment>
<feature type="binding site" evidence="12">
    <location>
        <position position="70"/>
    </location>
    <ligand>
        <name>Na(+)</name>
        <dbReference type="ChEBI" id="CHEBI:29101"/>
        <note>structural</note>
    </ligand>
</feature>
<dbReference type="Proteomes" id="UP001595420">
    <property type="component" value="Unassembled WGS sequence"/>
</dbReference>
<dbReference type="InterPro" id="IPR003691">
    <property type="entry name" value="FluC"/>
</dbReference>
<evidence type="ECO:0000256" key="1">
    <source>
        <dbReference type="ARBA" id="ARBA00004651"/>
    </source>
</evidence>
<keyword evidence="7 12" id="KW-0406">Ion transport</keyword>
<sequence>MTNLLLVALGGALGSVLRYAISLLAVAQFGTAFPWGTLAVNILGSAAIGLAAALGVQGELRLLLVTGLLGGFTTFSAFSLETGLLFERSPWLAAAYVAASLVLGLAAFALTYGLLRR</sequence>
<keyword evidence="2 12" id="KW-1003">Cell membrane</keyword>
<comment type="similarity">
    <text evidence="10 12">Belongs to the fluoride channel Fluc/FEX (TC 1.A.43) family.</text>
</comment>
<dbReference type="Pfam" id="PF02537">
    <property type="entry name" value="CRCB"/>
    <property type="match status" value="1"/>
</dbReference>
<evidence type="ECO:0000256" key="3">
    <source>
        <dbReference type="ARBA" id="ARBA00022519"/>
    </source>
</evidence>
<dbReference type="RefSeq" id="WP_216837932.1">
    <property type="nucleotide sequence ID" value="NZ_JAFNJS010000005.1"/>
</dbReference>
<keyword evidence="14" id="KW-1185">Reference proteome</keyword>
<keyword evidence="8 12" id="KW-0472">Membrane</keyword>
<keyword evidence="4 12" id="KW-0812">Transmembrane</keyword>
<feature type="transmembrane region" description="Helical" evidence="12">
    <location>
        <begin position="92"/>
        <end position="115"/>
    </location>
</feature>
<reference evidence="14" key="1">
    <citation type="journal article" date="2019" name="Int. J. Syst. Evol. Microbiol.">
        <title>The Global Catalogue of Microorganisms (GCM) 10K type strain sequencing project: providing services to taxonomists for standard genome sequencing and annotation.</title>
        <authorList>
            <consortium name="The Broad Institute Genomics Platform"/>
            <consortium name="The Broad Institute Genome Sequencing Center for Infectious Disease"/>
            <person name="Wu L."/>
            <person name="Ma J."/>
        </authorList>
    </citation>
    <scope>NUCLEOTIDE SEQUENCE [LARGE SCALE GENOMIC DNA]</scope>
    <source>
        <strain evidence="14">CGMCC 1.16855</strain>
    </source>
</reference>
<evidence type="ECO:0000256" key="11">
    <source>
        <dbReference type="ARBA" id="ARBA00035585"/>
    </source>
</evidence>
<dbReference type="HAMAP" id="MF_00454">
    <property type="entry name" value="FluC"/>
    <property type="match status" value="1"/>
</dbReference>
<evidence type="ECO:0000256" key="9">
    <source>
        <dbReference type="ARBA" id="ARBA00023303"/>
    </source>
</evidence>
<keyword evidence="9 12" id="KW-0407">Ion channel</keyword>
<evidence type="ECO:0000256" key="2">
    <source>
        <dbReference type="ARBA" id="ARBA00022475"/>
    </source>
</evidence>
<evidence type="ECO:0000256" key="12">
    <source>
        <dbReference type="HAMAP-Rule" id="MF_00454"/>
    </source>
</evidence>
<evidence type="ECO:0000313" key="14">
    <source>
        <dbReference type="Proteomes" id="UP001595420"/>
    </source>
</evidence>
<evidence type="ECO:0000256" key="6">
    <source>
        <dbReference type="ARBA" id="ARBA00023053"/>
    </source>
</evidence>
<dbReference type="PANTHER" id="PTHR28259:SF1">
    <property type="entry name" value="FLUORIDE EXPORT PROTEIN 1-RELATED"/>
    <property type="match status" value="1"/>
</dbReference>
<evidence type="ECO:0000256" key="10">
    <source>
        <dbReference type="ARBA" id="ARBA00035120"/>
    </source>
</evidence>
<keyword evidence="3" id="KW-0997">Cell inner membrane</keyword>
<proteinExistence type="inferred from homology"/>
<evidence type="ECO:0000313" key="13">
    <source>
        <dbReference type="EMBL" id="MFC3001860.1"/>
    </source>
</evidence>
<organism evidence="13 14">
    <name type="scientific">Falsiroseomonas tokyonensis</name>
    <dbReference type="NCBI Taxonomy" id="430521"/>
    <lineage>
        <taxon>Bacteria</taxon>
        <taxon>Pseudomonadati</taxon>
        <taxon>Pseudomonadota</taxon>
        <taxon>Alphaproteobacteria</taxon>
        <taxon>Acetobacterales</taxon>
        <taxon>Roseomonadaceae</taxon>
        <taxon>Falsiroseomonas</taxon>
    </lineage>
</organism>
<evidence type="ECO:0000256" key="5">
    <source>
        <dbReference type="ARBA" id="ARBA00022989"/>
    </source>
</evidence>
<protein>
    <recommendedName>
        <fullName evidence="12">Fluoride-specific ion channel FluC</fullName>
    </recommendedName>
</protein>
<name>A0ABV7C0X6_9PROT</name>
<comment type="subcellular location">
    <subcellularLocation>
        <location evidence="1 12">Cell membrane</location>
        <topology evidence="1 12">Multi-pass membrane protein</topology>
    </subcellularLocation>
</comment>
<dbReference type="EMBL" id="JBHRSB010000005">
    <property type="protein sequence ID" value="MFC3001860.1"/>
    <property type="molecule type" value="Genomic_DNA"/>
</dbReference>